<dbReference type="Pfam" id="PF00248">
    <property type="entry name" value="Aldo_ket_red"/>
    <property type="match status" value="1"/>
</dbReference>
<dbReference type="Proteomes" id="UP000585507">
    <property type="component" value="Unassembled WGS sequence"/>
</dbReference>
<evidence type="ECO:0000313" key="6">
    <source>
        <dbReference type="Proteomes" id="UP000585507"/>
    </source>
</evidence>
<dbReference type="PIRSF" id="PIRSF000097">
    <property type="entry name" value="AKR"/>
    <property type="match status" value="1"/>
</dbReference>
<feature type="active site" description="Proton donor" evidence="1">
    <location>
        <position position="57"/>
    </location>
</feature>
<proteinExistence type="predicted"/>
<comment type="caution">
    <text evidence="5">The sequence shown here is derived from an EMBL/GenBank/DDBJ whole genome shotgun (WGS) entry which is preliminary data.</text>
</comment>
<evidence type="ECO:0000256" key="3">
    <source>
        <dbReference type="PIRSR" id="PIRSR000097-3"/>
    </source>
</evidence>
<sequence>MHDAIPTTTLPNGGTVPVIGQGTWHMGERKASAAEEAKTLRHGLDLGMTLIDTAEMYADGGAERVVAEAIRGRRADAFVVSKVLPTNASRDGTTKACEASLKRLGTDHIDLYLLHWRGRYLLSQTVDAFETLRQAGKIGAWGVSNFDSDDMEELFAVPEGGNVATNQVLYNLNRRGIEYDLLKDSQARGIPIMAYSPLDEGRLLRHPELIHIAKAHQATVAQIALAFLIRNPGVIVIPKTGMPERVRENRASVEVHLTADDLAILDRVFPPPARKMPLEMI</sequence>
<dbReference type="PRINTS" id="PR00069">
    <property type="entry name" value="ALDKETRDTASE"/>
</dbReference>
<dbReference type="RefSeq" id="WP_018324333.1">
    <property type="nucleotide sequence ID" value="NZ_JACHBK010000003.1"/>
</dbReference>
<dbReference type="EMBL" id="JACHBK010000003">
    <property type="protein sequence ID" value="MBB5535091.1"/>
    <property type="molecule type" value="Genomic_DNA"/>
</dbReference>
<protein>
    <submittedName>
        <fullName evidence="5">Diketogulonate reductase-like aldo/keto reductase</fullName>
    </submittedName>
</protein>
<feature type="site" description="Lowers pKa of active site Tyr" evidence="3">
    <location>
        <position position="82"/>
    </location>
</feature>
<evidence type="ECO:0000256" key="2">
    <source>
        <dbReference type="PIRSR" id="PIRSR000097-2"/>
    </source>
</evidence>
<name>A0A7W8U932_9HYPH</name>
<dbReference type="SUPFAM" id="SSF51430">
    <property type="entry name" value="NAD(P)-linked oxidoreductase"/>
    <property type="match status" value="1"/>
</dbReference>
<reference evidence="5 6" key="1">
    <citation type="submission" date="2020-08" db="EMBL/GenBank/DDBJ databases">
        <title>Genomic Encyclopedia of Type Strains, Phase IV (KMG-V): Genome sequencing to study the core and pangenomes of soil and plant-associated prokaryotes.</title>
        <authorList>
            <person name="Whitman W."/>
        </authorList>
    </citation>
    <scope>NUCLEOTIDE SEQUENCE [LARGE SCALE GENOMIC DNA]</scope>
    <source>
        <strain evidence="5 6">SEMIA 4084</strain>
    </source>
</reference>
<accession>A0A7W8U932</accession>
<evidence type="ECO:0000256" key="1">
    <source>
        <dbReference type="PIRSR" id="PIRSR000097-1"/>
    </source>
</evidence>
<dbReference type="InterPro" id="IPR036812">
    <property type="entry name" value="NAD(P)_OxRdtase_dom_sf"/>
</dbReference>
<evidence type="ECO:0000259" key="4">
    <source>
        <dbReference type="Pfam" id="PF00248"/>
    </source>
</evidence>
<dbReference type="Gene3D" id="3.20.20.100">
    <property type="entry name" value="NADP-dependent oxidoreductase domain"/>
    <property type="match status" value="1"/>
</dbReference>
<dbReference type="CDD" id="cd19138">
    <property type="entry name" value="AKR_YeaE"/>
    <property type="match status" value="1"/>
</dbReference>
<keyword evidence="6" id="KW-1185">Reference proteome</keyword>
<organism evidence="5 6">
    <name type="scientific">Rhizobium giardinii</name>
    <dbReference type="NCBI Taxonomy" id="56731"/>
    <lineage>
        <taxon>Bacteria</taxon>
        <taxon>Pseudomonadati</taxon>
        <taxon>Pseudomonadota</taxon>
        <taxon>Alphaproteobacteria</taxon>
        <taxon>Hyphomicrobiales</taxon>
        <taxon>Rhizobiaceae</taxon>
        <taxon>Rhizobium/Agrobacterium group</taxon>
        <taxon>Rhizobium</taxon>
    </lineage>
</organism>
<dbReference type="InterPro" id="IPR023210">
    <property type="entry name" value="NADP_OxRdtase_dom"/>
</dbReference>
<gene>
    <name evidence="5" type="ORF">GGD55_001774</name>
</gene>
<dbReference type="PANTHER" id="PTHR43638">
    <property type="entry name" value="OXIDOREDUCTASE, ALDO/KETO REDUCTASE FAMILY PROTEIN"/>
    <property type="match status" value="1"/>
</dbReference>
<dbReference type="InterPro" id="IPR020471">
    <property type="entry name" value="AKR"/>
</dbReference>
<dbReference type="PANTHER" id="PTHR43638:SF3">
    <property type="entry name" value="ALDEHYDE REDUCTASE"/>
    <property type="match status" value="1"/>
</dbReference>
<feature type="binding site" evidence="2">
    <location>
        <position position="115"/>
    </location>
    <ligand>
        <name>substrate</name>
    </ligand>
</feature>
<feature type="domain" description="NADP-dependent oxidoreductase" evidence="4">
    <location>
        <begin position="19"/>
        <end position="267"/>
    </location>
</feature>
<evidence type="ECO:0000313" key="5">
    <source>
        <dbReference type="EMBL" id="MBB5535091.1"/>
    </source>
</evidence>
<dbReference type="GO" id="GO:0016491">
    <property type="term" value="F:oxidoreductase activity"/>
    <property type="evidence" value="ECO:0007669"/>
    <property type="project" value="InterPro"/>
</dbReference>
<dbReference type="AlphaFoldDB" id="A0A7W8U932"/>